<dbReference type="AlphaFoldDB" id="A0A2J7ZYU8"/>
<dbReference type="Proteomes" id="UP000236333">
    <property type="component" value="Unassembled WGS sequence"/>
</dbReference>
<sequence length="162" mass="15629">MARPEPAPLVDAASLSEAVTGSWALELSVRRAAALPTLAEAPVHGDDGTGAEAGTQFVAAFIEGGPPPLPAAAGAAAAAALPLDNAYERLVSAVGLLAADAPCWPAGDLPSLPPPKPAAAPPLPGACAASPAPPLSGGWGNGRSPTTGEALQLVVLGPTTGV</sequence>
<proteinExistence type="predicted"/>
<name>A0A2J7ZYU8_9CHLO</name>
<organism evidence="1 2">
    <name type="scientific">Tetrabaena socialis</name>
    <dbReference type="NCBI Taxonomy" id="47790"/>
    <lineage>
        <taxon>Eukaryota</taxon>
        <taxon>Viridiplantae</taxon>
        <taxon>Chlorophyta</taxon>
        <taxon>core chlorophytes</taxon>
        <taxon>Chlorophyceae</taxon>
        <taxon>CS clade</taxon>
        <taxon>Chlamydomonadales</taxon>
        <taxon>Tetrabaenaceae</taxon>
        <taxon>Tetrabaena</taxon>
    </lineage>
</organism>
<accession>A0A2J7ZYU8</accession>
<protein>
    <submittedName>
        <fullName evidence="1">Uncharacterized protein</fullName>
    </submittedName>
</protein>
<gene>
    <name evidence="1" type="ORF">TSOC_008260</name>
</gene>
<dbReference type="EMBL" id="PGGS01000305">
    <property type="protein sequence ID" value="PNH05445.1"/>
    <property type="molecule type" value="Genomic_DNA"/>
</dbReference>
<feature type="non-terminal residue" evidence="1">
    <location>
        <position position="162"/>
    </location>
</feature>
<evidence type="ECO:0000313" key="1">
    <source>
        <dbReference type="EMBL" id="PNH05445.1"/>
    </source>
</evidence>
<comment type="caution">
    <text evidence="1">The sequence shown here is derived from an EMBL/GenBank/DDBJ whole genome shotgun (WGS) entry which is preliminary data.</text>
</comment>
<evidence type="ECO:0000313" key="2">
    <source>
        <dbReference type="Proteomes" id="UP000236333"/>
    </source>
</evidence>
<keyword evidence="2" id="KW-1185">Reference proteome</keyword>
<reference evidence="1 2" key="1">
    <citation type="journal article" date="2017" name="Mol. Biol. Evol.">
        <title>The 4-celled Tetrabaena socialis nuclear genome reveals the essential components for genetic control of cell number at the origin of multicellularity in the volvocine lineage.</title>
        <authorList>
            <person name="Featherston J."/>
            <person name="Arakaki Y."/>
            <person name="Hanschen E.R."/>
            <person name="Ferris P.J."/>
            <person name="Michod R.E."/>
            <person name="Olson B.J.S.C."/>
            <person name="Nozaki H."/>
            <person name="Durand P.M."/>
        </authorList>
    </citation>
    <scope>NUCLEOTIDE SEQUENCE [LARGE SCALE GENOMIC DNA]</scope>
    <source>
        <strain evidence="1 2">NIES-571</strain>
    </source>
</reference>